<evidence type="ECO:0000313" key="3">
    <source>
        <dbReference type="Proteomes" id="UP000469558"/>
    </source>
</evidence>
<accession>A0A8T9C765</accession>
<dbReference type="EMBL" id="QGMK01000870">
    <property type="protein sequence ID" value="TVY76077.1"/>
    <property type="molecule type" value="Genomic_DNA"/>
</dbReference>
<dbReference type="Proteomes" id="UP000469558">
    <property type="component" value="Unassembled WGS sequence"/>
</dbReference>
<dbReference type="InterPro" id="IPR051678">
    <property type="entry name" value="AGP_Transferase"/>
</dbReference>
<dbReference type="PANTHER" id="PTHR21310">
    <property type="entry name" value="AMINOGLYCOSIDE PHOSPHOTRANSFERASE-RELATED-RELATED"/>
    <property type="match status" value="1"/>
</dbReference>
<feature type="domain" description="Aminoglycoside phosphotransferase" evidence="1">
    <location>
        <begin position="202"/>
        <end position="234"/>
    </location>
</feature>
<dbReference type="PANTHER" id="PTHR21310:SF58">
    <property type="entry name" value="AMINOGLYCOSIDE PHOSPHOTRANSFERASE DOMAIN-CONTAINING PROTEIN"/>
    <property type="match status" value="1"/>
</dbReference>
<organism evidence="2 3">
    <name type="scientific">Lachnellula suecica</name>
    <dbReference type="NCBI Taxonomy" id="602035"/>
    <lineage>
        <taxon>Eukaryota</taxon>
        <taxon>Fungi</taxon>
        <taxon>Dikarya</taxon>
        <taxon>Ascomycota</taxon>
        <taxon>Pezizomycotina</taxon>
        <taxon>Leotiomycetes</taxon>
        <taxon>Helotiales</taxon>
        <taxon>Lachnaceae</taxon>
        <taxon>Lachnellula</taxon>
    </lineage>
</organism>
<name>A0A8T9C765_9HELO</name>
<keyword evidence="3" id="KW-1185">Reference proteome</keyword>
<comment type="caution">
    <text evidence="2">The sequence shown here is derived from an EMBL/GenBank/DDBJ whole genome shotgun (WGS) entry which is preliminary data.</text>
</comment>
<evidence type="ECO:0000313" key="2">
    <source>
        <dbReference type="EMBL" id="TVY76077.1"/>
    </source>
</evidence>
<protein>
    <recommendedName>
        <fullName evidence="1">Aminoglycoside phosphotransferase domain-containing protein</fullName>
    </recommendedName>
</protein>
<dbReference type="AlphaFoldDB" id="A0A8T9C765"/>
<sequence length="285" mass="31842">MDDHFLFKTVITVPIRETIKEVDSNTWVIGCLIVHRSSGYCDTATWFDDSDDSSYTVTNAPTPPPLATSLLPSNPHIVQIHDIGDGSAVWAIGSKVFCKVHINFSQENTTPEDVTIPGQTLGKAWPSLSKERQQYYVKVVADICQSMAEWKGDEIGGVDGKNLPENYLTEPDDKPKRGPIDYSHKMLEKSCSVGLGMDCSSFVFYHADLGPGNIIVDDERVGIIDWEIAGYVPRGWIRTKFALSPGMDLPDESTDDIHEFRREVWKLLGAMGFESYHEAWGAWKP</sequence>
<reference evidence="2 3" key="1">
    <citation type="submission" date="2018-05" db="EMBL/GenBank/DDBJ databases">
        <title>Genome sequencing and assembly of the regulated plant pathogen Lachnellula willkommii and related sister species for the development of diagnostic species identification markers.</title>
        <authorList>
            <person name="Giroux E."/>
            <person name="Bilodeau G."/>
        </authorList>
    </citation>
    <scope>NUCLEOTIDE SEQUENCE [LARGE SCALE GENOMIC DNA]</scope>
    <source>
        <strain evidence="2 3">CBS 268.59</strain>
    </source>
</reference>
<dbReference type="InterPro" id="IPR002575">
    <property type="entry name" value="Aminoglycoside_PTrfase"/>
</dbReference>
<dbReference type="OrthoDB" id="5404599at2759"/>
<gene>
    <name evidence="2" type="ORF">LSUE1_G005430</name>
</gene>
<dbReference type="Gene3D" id="3.90.1200.10">
    <property type="match status" value="1"/>
</dbReference>
<evidence type="ECO:0000259" key="1">
    <source>
        <dbReference type="Pfam" id="PF01636"/>
    </source>
</evidence>
<dbReference type="InterPro" id="IPR011009">
    <property type="entry name" value="Kinase-like_dom_sf"/>
</dbReference>
<proteinExistence type="predicted"/>
<dbReference type="SUPFAM" id="SSF56112">
    <property type="entry name" value="Protein kinase-like (PK-like)"/>
    <property type="match status" value="1"/>
</dbReference>
<dbReference type="Pfam" id="PF01636">
    <property type="entry name" value="APH"/>
    <property type="match status" value="1"/>
</dbReference>